<evidence type="ECO:0000256" key="1">
    <source>
        <dbReference type="ARBA" id="ARBA00010501"/>
    </source>
</evidence>
<dbReference type="GO" id="GO:0045739">
    <property type="term" value="P:positive regulation of DNA repair"/>
    <property type="evidence" value="ECO:0007669"/>
    <property type="project" value="TreeGrafter"/>
</dbReference>
<dbReference type="InterPro" id="IPR028472">
    <property type="entry name" value="EYA"/>
</dbReference>
<dbReference type="Proteomes" id="UP000663891">
    <property type="component" value="Unassembled WGS sequence"/>
</dbReference>
<evidence type="ECO:0000256" key="8">
    <source>
        <dbReference type="RuleBase" id="RU362036"/>
    </source>
</evidence>
<dbReference type="GO" id="GO:0046872">
    <property type="term" value="F:metal ion binding"/>
    <property type="evidence" value="ECO:0007669"/>
    <property type="project" value="UniProtKB-KW"/>
</dbReference>
<comment type="cofactor">
    <cofactor evidence="7 8">
        <name>Mg(2+)</name>
        <dbReference type="ChEBI" id="CHEBI:18420"/>
    </cofactor>
    <text evidence="7 8">Binds 1 Mg(2+) ion per subunit.</text>
</comment>
<feature type="binding site" evidence="7">
    <location>
        <position position="168"/>
    </location>
    <ligand>
        <name>Mg(2+)</name>
        <dbReference type="ChEBI" id="CHEBI:18420"/>
    </ligand>
</feature>
<evidence type="ECO:0000256" key="3">
    <source>
        <dbReference type="ARBA" id="ARBA00022842"/>
    </source>
</evidence>
<evidence type="ECO:0000256" key="2">
    <source>
        <dbReference type="ARBA" id="ARBA00022801"/>
    </source>
</evidence>
<comment type="catalytic activity">
    <reaction evidence="5 8">
        <text>O-phospho-L-tyrosyl-[protein] + H2O = L-tyrosyl-[protein] + phosphate</text>
        <dbReference type="Rhea" id="RHEA:10684"/>
        <dbReference type="Rhea" id="RHEA-COMP:10136"/>
        <dbReference type="Rhea" id="RHEA-COMP:20101"/>
        <dbReference type="ChEBI" id="CHEBI:15377"/>
        <dbReference type="ChEBI" id="CHEBI:43474"/>
        <dbReference type="ChEBI" id="CHEBI:46858"/>
        <dbReference type="ChEBI" id="CHEBI:61978"/>
        <dbReference type="EC" id="3.1.3.48"/>
    </reaction>
</comment>
<dbReference type="PANTHER" id="PTHR10190:SF16">
    <property type="entry name" value="DEVELOPMENTAL PROTEIN EYES ABSENT"/>
    <property type="match status" value="1"/>
</dbReference>
<comment type="similarity">
    <text evidence="1 8">Belongs to the HAD-like hydrolase superfamily. EYA family.</text>
</comment>
<reference evidence="10" key="1">
    <citation type="submission" date="2021-02" db="EMBL/GenBank/DDBJ databases">
        <authorList>
            <person name="Nowell W R."/>
        </authorList>
    </citation>
    <scope>NUCLEOTIDE SEQUENCE</scope>
</reference>
<dbReference type="AlphaFoldDB" id="A0A814V829"/>
<feature type="region of interest" description="Disordered" evidence="9">
    <location>
        <begin position="104"/>
        <end position="156"/>
    </location>
</feature>
<feature type="active site" description="Proton donor" evidence="6">
    <location>
        <position position="168"/>
    </location>
</feature>
<keyword evidence="8" id="KW-0805">Transcription regulation</keyword>
<keyword evidence="2 8" id="KW-0378">Hydrolase</keyword>
<proteinExistence type="inferred from homology"/>
<evidence type="ECO:0000313" key="10">
    <source>
        <dbReference type="EMBL" id="CAF1184620.1"/>
    </source>
</evidence>
<dbReference type="GO" id="GO:0005634">
    <property type="term" value="C:nucleus"/>
    <property type="evidence" value="ECO:0007669"/>
    <property type="project" value="TreeGrafter"/>
</dbReference>
<keyword evidence="8" id="KW-0804">Transcription</keyword>
<keyword evidence="4 8" id="KW-0904">Protein phosphatase</keyword>
<dbReference type="Gene3D" id="3.40.50.12350">
    <property type="match status" value="1"/>
</dbReference>
<organism evidence="10 11">
    <name type="scientific">Adineta steineri</name>
    <dbReference type="NCBI Taxonomy" id="433720"/>
    <lineage>
        <taxon>Eukaryota</taxon>
        <taxon>Metazoa</taxon>
        <taxon>Spiralia</taxon>
        <taxon>Gnathifera</taxon>
        <taxon>Rotifera</taxon>
        <taxon>Eurotatoria</taxon>
        <taxon>Bdelloidea</taxon>
        <taxon>Adinetida</taxon>
        <taxon>Adinetidae</taxon>
        <taxon>Adineta</taxon>
    </lineage>
</organism>
<dbReference type="GO" id="GO:2001240">
    <property type="term" value="P:negative regulation of extrinsic apoptotic signaling pathway in absence of ligand"/>
    <property type="evidence" value="ECO:0007669"/>
    <property type="project" value="TreeGrafter"/>
</dbReference>
<feature type="compositionally biased region" description="Low complexity" evidence="9">
    <location>
        <begin position="115"/>
        <end position="125"/>
    </location>
</feature>
<evidence type="ECO:0000256" key="7">
    <source>
        <dbReference type="PIRSR" id="PIRSR628472-2"/>
    </source>
</evidence>
<dbReference type="OrthoDB" id="167668at2759"/>
<feature type="active site" description="Nucleophile" evidence="6">
    <location>
        <position position="166"/>
    </location>
</feature>
<sequence>MASYSFSSPGYVNIPPYYNTTPNGYSGLNFQYPLSDSYSTTGTSSATSASPYHTQATLDPAYYHQFQPTLSYPCYPSSAYPSAYNLTPTNQIASSIKISQGYQNESIPSSSFDHSNPSASNSPSPTIKIEGKTCSTSKTKINRNRPKPQQLSPDPDNNIERIFIWDLDETIIISHSLLTGTYAQSYQKDNQTSLNLGLRMEDIIFNLADANLFYNDLEECDQAHIDDISSDDNGQDLSNYNFSIDGFHSTSSNGNNTVRGGVDWMRKLAFRYRRIKDLYNTYRTDIQNLLGPQKYEELLQLRLDTETLTASWLTTALKALNIIKQSDEQFQEFCRRHQHLKCFVPESNLAMRNSYLILDENMRFLDCTKGRKDPSPSILDVGVEAALDRSGFDEAMFFQRGGEYKWTKEAVDLNDW</sequence>
<protein>
    <recommendedName>
        <fullName evidence="8">Eyes absent homolog</fullName>
        <ecNumber evidence="8">3.1.3.48</ecNumber>
    </recommendedName>
</protein>
<evidence type="ECO:0000313" key="11">
    <source>
        <dbReference type="Proteomes" id="UP000663891"/>
    </source>
</evidence>
<evidence type="ECO:0000256" key="4">
    <source>
        <dbReference type="ARBA" id="ARBA00022912"/>
    </source>
</evidence>
<keyword evidence="3 7" id="KW-0460">Magnesium</keyword>
<dbReference type="GO" id="GO:0004725">
    <property type="term" value="F:protein tyrosine phosphatase activity"/>
    <property type="evidence" value="ECO:0007669"/>
    <property type="project" value="UniProtKB-EC"/>
</dbReference>
<dbReference type="GO" id="GO:0030154">
    <property type="term" value="P:cell differentiation"/>
    <property type="evidence" value="ECO:0007669"/>
    <property type="project" value="TreeGrafter"/>
</dbReference>
<dbReference type="EC" id="3.1.3.48" evidence="8"/>
<evidence type="ECO:0000256" key="6">
    <source>
        <dbReference type="PIRSR" id="PIRSR628472-1"/>
    </source>
</evidence>
<feature type="binding site" evidence="7">
    <location>
        <position position="166"/>
    </location>
    <ligand>
        <name>Mg(2+)</name>
        <dbReference type="ChEBI" id="CHEBI:18420"/>
    </ligand>
</feature>
<evidence type="ECO:0000256" key="5">
    <source>
        <dbReference type="ARBA" id="ARBA00051722"/>
    </source>
</evidence>
<keyword evidence="7 8" id="KW-0479">Metal-binding</keyword>
<dbReference type="EMBL" id="CAJNON010000307">
    <property type="protein sequence ID" value="CAF1184620.1"/>
    <property type="molecule type" value="Genomic_DNA"/>
</dbReference>
<feature type="compositionally biased region" description="Polar residues" evidence="9">
    <location>
        <begin position="104"/>
        <end position="114"/>
    </location>
</feature>
<name>A0A814V829_9BILA</name>
<dbReference type="InterPro" id="IPR038102">
    <property type="entry name" value="EYA_dom_sf"/>
</dbReference>
<gene>
    <name evidence="10" type="ORF">VCS650_LOCUS24692</name>
</gene>
<dbReference type="PANTHER" id="PTHR10190">
    <property type="entry name" value="EYES ABSENT"/>
    <property type="match status" value="1"/>
</dbReference>
<evidence type="ECO:0000256" key="9">
    <source>
        <dbReference type="SAM" id="MobiDB-lite"/>
    </source>
</evidence>
<accession>A0A814V829</accession>
<comment type="caution">
    <text evidence="10">The sequence shown here is derived from an EMBL/GenBank/DDBJ whole genome shotgun (WGS) entry which is preliminary data.</text>
</comment>